<reference evidence="2" key="1">
    <citation type="journal article" date="2022" name="bioRxiv">
        <title>Sequencing and chromosome-scale assembly of the giantPleurodeles waltlgenome.</title>
        <authorList>
            <person name="Brown T."/>
            <person name="Elewa A."/>
            <person name="Iarovenko S."/>
            <person name="Subramanian E."/>
            <person name="Araus A.J."/>
            <person name="Petzold A."/>
            <person name="Susuki M."/>
            <person name="Suzuki K.-i.T."/>
            <person name="Hayashi T."/>
            <person name="Toyoda A."/>
            <person name="Oliveira C."/>
            <person name="Osipova E."/>
            <person name="Leigh N.D."/>
            <person name="Simon A."/>
            <person name="Yun M.H."/>
        </authorList>
    </citation>
    <scope>NUCLEOTIDE SEQUENCE</scope>
    <source>
        <strain evidence="2">20211129_DDA</strain>
        <tissue evidence="2">Liver</tissue>
    </source>
</reference>
<evidence type="ECO:0000313" key="3">
    <source>
        <dbReference type="Proteomes" id="UP001066276"/>
    </source>
</evidence>
<dbReference type="Proteomes" id="UP001066276">
    <property type="component" value="Chromosome 7"/>
</dbReference>
<sequence>MLETTDTVVNIRWCSRVPHGPATPGGGHRGNGYPGAPPIATRKEKTGNPEIRAPVDTKEGPATWPGETEDDKYAEDEDGQRRKPPSKSEEHRQHGRGTLGGDGGQGSPRTHSDRHVPGGAWLRQRELTWKEEERRH</sequence>
<accession>A0AAV7P323</accession>
<feature type="compositionally biased region" description="Gly residues" evidence="1">
    <location>
        <begin position="97"/>
        <end position="106"/>
    </location>
</feature>
<feature type="compositionally biased region" description="Acidic residues" evidence="1">
    <location>
        <begin position="67"/>
        <end position="78"/>
    </location>
</feature>
<feature type="compositionally biased region" description="Basic and acidic residues" evidence="1">
    <location>
        <begin position="41"/>
        <end position="59"/>
    </location>
</feature>
<keyword evidence="3" id="KW-1185">Reference proteome</keyword>
<proteinExistence type="predicted"/>
<dbReference type="AlphaFoldDB" id="A0AAV7P323"/>
<feature type="compositionally biased region" description="Basic and acidic residues" evidence="1">
    <location>
        <begin position="123"/>
        <end position="136"/>
    </location>
</feature>
<evidence type="ECO:0000313" key="2">
    <source>
        <dbReference type="EMBL" id="KAJ1122708.1"/>
    </source>
</evidence>
<dbReference type="EMBL" id="JANPWB010000011">
    <property type="protein sequence ID" value="KAJ1122708.1"/>
    <property type="molecule type" value="Genomic_DNA"/>
</dbReference>
<gene>
    <name evidence="2" type="ORF">NDU88_001193</name>
</gene>
<evidence type="ECO:0000256" key="1">
    <source>
        <dbReference type="SAM" id="MobiDB-lite"/>
    </source>
</evidence>
<name>A0AAV7P323_PLEWA</name>
<feature type="region of interest" description="Disordered" evidence="1">
    <location>
        <begin position="15"/>
        <end position="136"/>
    </location>
</feature>
<protein>
    <submittedName>
        <fullName evidence="2">Uncharacterized protein</fullName>
    </submittedName>
</protein>
<organism evidence="2 3">
    <name type="scientific">Pleurodeles waltl</name>
    <name type="common">Iberian ribbed newt</name>
    <dbReference type="NCBI Taxonomy" id="8319"/>
    <lineage>
        <taxon>Eukaryota</taxon>
        <taxon>Metazoa</taxon>
        <taxon>Chordata</taxon>
        <taxon>Craniata</taxon>
        <taxon>Vertebrata</taxon>
        <taxon>Euteleostomi</taxon>
        <taxon>Amphibia</taxon>
        <taxon>Batrachia</taxon>
        <taxon>Caudata</taxon>
        <taxon>Salamandroidea</taxon>
        <taxon>Salamandridae</taxon>
        <taxon>Pleurodelinae</taxon>
        <taxon>Pleurodeles</taxon>
    </lineage>
</organism>
<feature type="compositionally biased region" description="Gly residues" evidence="1">
    <location>
        <begin position="23"/>
        <end position="33"/>
    </location>
</feature>
<comment type="caution">
    <text evidence="2">The sequence shown here is derived from an EMBL/GenBank/DDBJ whole genome shotgun (WGS) entry which is preliminary data.</text>
</comment>